<evidence type="ECO:0000259" key="6">
    <source>
        <dbReference type="Pfam" id="PF08281"/>
    </source>
</evidence>
<dbReference type="InterPro" id="IPR014284">
    <property type="entry name" value="RNA_pol_sigma-70_dom"/>
</dbReference>
<evidence type="ECO:0000313" key="7">
    <source>
        <dbReference type="EMBL" id="KAF0807147.1"/>
    </source>
</evidence>
<evidence type="ECO:0000313" key="8">
    <source>
        <dbReference type="Proteomes" id="UP000771797"/>
    </source>
</evidence>
<dbReference type="InterPro" id="IPR007627">
    <property type="entry name" value="RNA_pol_sigma70_r2"/>
</dbReference>
<dbReference type="Proteomes" id="UP000771797">
    <property type="component" value="Unassembled WGS sequence"/>
</dbReference>
<evidence type="ECO:0000256" key="2">
    <source>
        <dbReference type="ARBA" id="ARBA00023015"/>
    </source>
</evidence>
<accession>A0ABQ6YBS3</accession>
<dbReference type="Gene3D" id="1.10.10.10">
    <property type="entry name" value="Winged helix-like DNA-binding domain superfamily/Winged helix DNA-binding domain"/>
    <property type="match status" value="1"/>
</dbReference>
<comment type="caution">
    <text evidence="7">The sequence shown here is derived from an EMBL/GenBank/DDBJ whole genome shotgun (WGS) entry which is preliminary data.</text>
</comment>
<evidence type="ECO:0000259" key="5">
    <source>
        <dbReference type="Pfam" id="PF04542"/>
    </source>
</evidence>
<protein>
    <submittedName>
        <fullName evidence="7">ECF subfamily RNA polymerase sigma factor</fullName>
    </submittedName>
</protein>
<dbReference type="InterPro" id="IPR036388">
    <property type="entry name" value="WH-like_DNA-bd_sf"/>
</dbReference>
<reference evidence="7 8" key="1">
    <citation type="submission" date="2012-09" db="EMBL/GenBank/DDBJ databases">
        <title>Genome Sequence of alkane-degrading Bacterium Alcanivorax sp. 6-D-6.</title>
        <authorList>
            <person name="Lai Q."/>
            <person name="Shao Z."/>
        </authorList>
    </citation>
    <scope>NUCLEOTIDE SEQUENCE [LARGE SCALE GENOMIC DNA]</scope>
    <source>
        <strain evidence="7 8">6-D-6</strain>
    </source>
</reference>
<dbReference type="InterPro" id="IPR013249">
    <property type="entry name" value="RNA_pol_sigma70_r4_t2"/>
</dbReference>
<name>A0ABQ6YBS3_9GAMM</name>
<proteinExistence type="inferred from homology"/>
<dbReference type="InterPro" id="IPR013324">
    <property type="entry name" value="RNA_pol_sigma_r3/r4-like"/>
</dbReference>
<dbReference type="EMBL" id="AQPF01000005">
    <property type="protein sequence ID" value="KAF0807147.1"/>
    <property type="molecule type" value="Genomic_DNA"/>
</dbReference>
<keyword evidence="2" id="KW-0805">Transcription regulation</keyword>
<dbReference type="PANTHER" id="PTHR43133:SF63">
    <property type="entry name" value="RNA POLYMERASE SIGMA FACTOR FECI-RELATED"/>
    <property type="match status" value="1"/>
</dbReference>
<dbReference type="Pfam" id="PF04542">
    <property type="entry name" value="Sigma70_r2"/>
    <property type="match status" value="1"/>
</dbReference>
<dbReference type="Pfam" id="PF08281">
    <property type="entry name" value="Sigma70_r4_2"/>
    <property type="match status" value="1"/>
</dbReference>
<comment type="similarity">
    <text evidence="1">Belongs to the sigma-70 factor family. ECF subfamily.</text>
</comment>
<gene>
    <name evidence="7" type="ORF">A6D6_01146</name>
</gene>
<feature type="domain" description="RNA polymerase sigma-70 region 2" evidence="5">
    <location>
        <begin position="32"/>
        <end position="97"/>
    </location>
</feature>
<dbReference type="NCBIfam" id="TIGR02937">
    <property type="entry name" value="sigma70-ECF"/>
    <property type="match status" value="1"/>
</dbReference>
<dbReference type="SUPFAM" id="SSF88659">
    <property type="entry name" value="Sigma3 and sigma4 domains of RNA polymerase sigma factors"/>
    <property type="match status" value="1"/>
</dbReference>
<keyword evidence="8" id="KW-1185">Reference proteome</keyword>
<organism evidence="7 8">
    <name type="scientific">Alcanivorax xiamenensis</name>
    <dbReference type="NCBI Taxonomy" id="1177156"/>
    <lineage>
        <taxon>Bacteria</taxon>
        <taxon>Pseudomonadati</taxon>
        <taxon>Pseudomonadota</taxon>
        <taxon>Gammaproteobacteria</taxon>
        <taxon>Oceanospirillales</taxon>
        <taxon>Alcanivoracaceae</taxon>
        <taxon>Alcanivorax</taxon>
    </lineage>
</organism>
<keyword evidence="3" id="KW-0731">Sigma factor</keyword>
<evidence type="ECO:0000256" key="3">
    <source>
        <dbReference type="ARBA" id="ARBA00023082"/>
    </source>
</evidence>
<sequence length="191" mass="21628">MPYIDLQTIIIINILLPTFQGRRGRYPVLEELFRQYANRLRQYLQKKTNDPDLSADIVQEAFTRIARHHDLSAIANQPSYLFRTANNLLIDHLRQTRTRATDSLAPLVLDTVVDPNPGPEQLAGKEEEMDRLRDILLSLPPVTRAVFQLSRIQGLTRDETASHLGISTSSVQKHLVLAITAISRGLEQAEP</sequence>
<feature type="domain" description="RNA polymerase sigma factor 70 region 4 type 2" evidence="6">
    <location>
        <begin position="130"/>
        <end position="179"/>
    </location>
</feature>
<dbReference type="PANTHER" id="PTHR43133">
    <property type="entry name" value="RNA POLYMERASE ECF-TYPE SIGMA FACTO"/>
    <property type="match status" value="1"/>
</dbReference>
<evidence type="ECO:0000256" key="4">
    <source>
        <dbReference type="ARBA" id="ARBA00023163"/>
    </source>
</evidence>
<dbReference type="InterPro" id="IPR013325">
    <property type="entry name" value="RNA_pol_sigma_r2"/>
</dbReference>
<keyword evidence="4" id="KW-0804">Transcription</keyword>
<dbReference type="InterPro" id="IPR039425">
    <property type="entry name" value="RNA_pol_sigma-70-like"/>
</dbReference>
<evidence type="ECO:0000256" key="1">
    <source>
        <dbReference type="ARBA" id="ARBA00010641"/>
    </source>
</evidence>
<dbReference type="Gene3D" id="1.10.1740.10">
    <property type="match status" value="1"/>
</dbReference>
<dbReference type="SUPFAM" id="SSF88946">
    <property type="entry name" value="Sigma2 domain of RNA polymerase sigma factors"/>
    <property type="match status" value="1"/>
</dbReference>